<keyword evidence="2" id="KW-1185">Reference proteome</keyword>
<reference evidence="1" key="1">
    <citation type="submission" date="2022-06" db="EMBL/GenBank/DDBJ databases">
        <title>Genomic Encyclopedia of Archaeal and Bacterial Type Strains, Phase II (KMG-II): from individual species to whole genera.</title>
        <authorList>
            <person name="Goeker M."/>
        </authorList>
    </citation>
    <scope>NUCLEOTIDE SEQUENCE</scope>
    <source>
        <strain evidence="1">DSM 43935</strain>
    </source>
</reference>
<dbReference type="EMBL" id="JAMTCK010000025">
    <property type="protein sequence ID" value="MCP2170159.1"/>
    <property type="molecule type" value="Genomic_DNA"/>
</dbReference>
<dbReference type="Gene3D" id="3.30.1310.10">
    <property type="entry name" value="Nucleoid-associated protein YbaB-like domain"/>
    <property type="match status" value="1"/>
</dbReference>
<proteinExistence type="predicted"/>
<sequence length="118" mass="12946">MHPEFDNRVPPVAPEAEIEEMMARLQRRQQEIAQIQRGVDAMLVKGFSRASEVTATVRGTGRLVEISIDPVTVRRHDAHDIGAIVTEAVNDALDRLAAATQARFAPVLADGQDSFTAR</sequence>
<organism evidence="1 2">
    <name type="scientific">Goodfellowiella coeruleoviolacea</name>
    <dbReference type="NCBI Taxonomy" id="334858"/>
    <lineage>
        <taxon>Bacteria</taxon>
        <taxon>Bacillati</taxon>
        <taxon>Actinomycetota</taxon>
        <taxon>Actinomycetes</taxon>
        <taxon>Pseudonocardiales</taxon>
        <taxon>Pseudonocardiaceae</taxon>
        <taxon>Goodfellowiella</taxon>
    </lineage>
</organism>
<accession>A0AAE3GMJ9</accession>
<protein>
    <recommendedName>
        <fullName evidence="3">YbaB/EbfC family nucleoid-associated protein</fullName>
    </recommendedName>
</protein>
<dbReference type="Pfam" id="PF02575">
    <property type="entry name" value="YbaB_DNA_bd"/>
    <property type="match status" value="1"/>
</dbReference>
<dbReference type="GO" id="GO:0003677">
    <property type="term" value="F:DNA binding"/>
    <property type="evidence" value="ECO:0007669"/>
    <property type="project" value="InterPro"/>
</dbReference>
<comment type="caution">
    <text evidence="1">The sequence shown here is derived from an EMBL/GenBank/DDBJ whole genome shotgun (WGS) entry which is preliminary data.</text>
</comment>
<evidence type="ECO:0000313" key="2">
    <source>
        <dbReference type="Proteomes" id="UP001206128"/>
    </source>
</evidence>
<dbReference type="InterPro" id="IPR036894">
    <property type="entry name" value="YbaB-like_sf"/>
</dbReference>
<evidence type="ECO:0008006" key="3">
    <source>
        <dbReference type="Google" id="ProtNLM"/>
    </source>
</evidence>
<dbReference type="SUPFAM" id="SSF82607">
    <property type="entry name" value="YbaB-like"/>
    <property type="match status" value="1"/>
</dbReference>
<dbReference type="AlphaFoldDB" id="A0AAE3GMJ9"/>
<name>A0AAE3GMJ9_9PSEU</name>
<dbReference type="InterPro" id="IPR004401">
    <property type="entry name" value="YbaB/EbfC"/>
</dbReference>
<evidence type="ECO:0000313" key="1">
    <source>
        <dbReference type="EMBL" id="MCP2170159.1"/>
    </source>
</evidence>
<dbReference type="Proteomes" id="UP001206128">
    <property type="component" value="Unassembled WGS sequence"/>
</dbReference>
<gene>
    <name evidence="1" type="ORF">LX83_007050</name>
</gene>
<dbReference type="RefSeq" id="WP_253780059.1">
    <property type="nucleotide sequence ID" value="NZ_JAMTCK010000025.1"/>
</dbReference>